<evidence type="ECO:0000313" key="2">
    <source>
        <dbReference type="EMBL" id="TKA80814.1"/>
    </source>
</evidence>
<dbReference type="InterPro" id="IPR009060">
    <property type="entry name" value="UBA-like_sf"/>
</dbReference>
<dbReference type="OrthoDB" id="3817258at2759"/>
<sequence>MPQNQDVDPPVTPIGPAPAETVEYASLPGSWECCTCCHEDPDARKDYNPIVTNFTIPDTLNLSFSLACHSRAQPTVNVVQYKTLDGIEDYLTRRKVEEIRQVLSESVQRCHDALARSRGNTEEAMAWLAETGERPKPKPDTADVDSFGVAIMQNLLVKGGGIMLQSKGMGPDDKEMSPETEAEARISDD</sequence>
<dbReference type="STRING" id="329884.A0A4U0XT23"/>
<protein>
    <recommendedName>
        <fullName evidence="4">UBA domain-containing protein</fullName>
    </recommendedName>
</protein>
<dbReference type="AlphaFoldDB" id="A0A4U0XT23"/>
<dbReference type="Proteomes" id="UP000309340">
    <property type="component" value="Unassembled WGS sequence"/>
</dbReference>
<name>A0A4U0XT23_9PEZI</name>
<proteinExistence type="predicted"/>
<comment type="caution">
    <text evidence="2">The sequence shown here is derived from an EMBL/GenBank/DDBJ whole genome shotgun (WGS) entry which is preliminary data.</text>
</comment>
<dbReference type="EMBL" id="NAJQ01000063">
    <property type="protein sequence ID" value="TKA80814.1"/>
    <property type="molecule type" value="Genomic_DNA"/>
</dbReference>
<evidence type="ECO:0000256" key="1">
    <source>
        <dbReference type="SAM" id="MobiDB-lite"/>
    </source>
</evidence>
<feature type="region of interest" description="Disordered" evidence="1">
    <location>
        <begin position="165"/>
        <end position="189"/>
    </location>
</feature>
<feature type="compositionally biased region" description="Basic and acidic residues" evidence="1">
    <location>
        <begin position="170"/>
        <end position="189"/>
    </location>
</feature>
<gene>
    <name evidence="2" type="ORF">B0A55_01611</name>
</gene>
<reference evidence="2 3" key="1">
    <citation type="submission" date="2017-03" db="EMBL/GenBank/DDBJ databases">
        <title>Genomes of endolithic fungi from Antarctica.</title>
        <authorList>
            <person name="Coleine C."/>
            <person name="Masonjones S."/>
            <person name="Stajich J.E."/>
        </authorList>
    </citation>
    <scope>NUCLEOTIDE SEQUENCE [LARGE SCALE GENOMIC DNA]</scope>
    <source>
        <strain evidence="2 3">CCFEE 5184</strain>
    </source>
</reference>
<keyword evidence="3" id="KW-1185">Reference proteome</keyword>
<organism evidence="2 3">
    <name type="scientific">Friedmanniomyces simplex</name>
    <dbReference type="NCBI Taxonomy" id="329884"/>
    <lineage>
        <taxon>Eukaryota</taxon>
        <taxon>Fungi</taxon>
        <taxon>Dikarya</taxon>
        <taxon>Ascomycota</taxon>
        <taxon>Pezizomycotina</taxon>
        <taxon>Dothideomycetes</taxon>
        <taxon>Dothideomycetidae</taxon>
        <taxon>Mycosphaerellales</taxon>
        <taxon>Teratosphaeriaceae</taxon>
        <taxon>Friedmanniomyces</taxon>
    </lineage>
</organism>
<accession>A0A4U0XT23</accession>
<dbReference type="SUPFAM" id="SSF46934">
    <property type="entry name" value="UBA-like"/>
    <property type="match status" value="1"/>
</dbReference>
<evidence type="ECO:0008006" key="4">
    <source>
        <dbReference type="Google" id="ProtNLM"/>
    </source>
</evidence>
<evidence type="ECO:0000313" key="3">
    <source>
        <dbReference type="Proteomes" id="UP000309340"/>
    </source>
</evidence>